<comment type="caution">
    <text evidence="2">The sequence shown here is derived from an EMBL/GenBank/DDBJ whole genome shotgun (WGS) entry which is preliminary data.</text>
</comment>
<sequence>MNIVSLDNPQLDTAFNFIMYTNRNVFLTGKAGTGKTTFLHKIKQVSPKRMIVVAPTGVAAVNAGGVTIHSFFQLPFGPFIPVNDELSTNSSERSIQKFNRDKKNILRSLDLLVIDEISMVRADLLDGIDDVLRRYKDRDKPFGGVQLLMIGDIAQLAPVVKNDEWSILKQWYDSIYFFSSKALKQTDFISIELKHIYRQSDRIFIDLLNKVRDNNLDSDALEQLNERYDEEFSRNIPEGFIVLTTHNQQAQAINERKLKQINEKEIHFKASTEGDFPEYSYPTEYELTLKKGAQVMFVKNDNSGQKLFYNGKIGIIEKIQGGTIYVKCPGEEKSIAVDKVQWQNTKYIINEDTQEIQEEIAGTFTQYPLKLAWAITIHKSQGLTFDKAVIDANAAFAHGQVYVALSRCKTLEGLVLSSKISSKSIVRDPTVRSFLNNVDQNQPGEEDFEKSKYEYQKDLVFDLYDFSLERSQLWYLIKLYNENMGSLHTGLKENLDKMMSLNEELITISDKFKVQIIRHLEEEPDVEKNQQLNERIIKSGKYYEEKIASEFLKILESTIVESDNKSIKKNMDNALEKLEKFLSVKMACFKVCQNGFNVNSYLSARAKASIEKTPKKTLLNSEEAAPKNINHPELFVILKKWRLQKASELDTQAFGILHQKCLISIVNELPSNLTELKKIKGIGKQKLKAFGNEILEIIHLYCKEKNVKEDNFSDGENVKATSIADNDTGKKPALVNIALSFTSRGLT</sequence>
<gene>
    <name evidence="2" type="ORF">Bccel_5393</name>
</gene>
<dbReference type="RefSeq" id="WP_082225167.1">
    <property type="nucleotide sequence ID" value="NZ_LGTC01000001.1"/>
</dbReference>
<dbReference type="Pfam" id="PF00570">
    <property type="entry name" value="HRDC"/>
    <property type="match status" value="1"/>
</dbReference>
<dbReference type="SUPFAM" id="SSF52540">
    <property type="entry name" value="P-loop containing nucleoside triphosphate hydrolases"/>
    <property type="match status" value="2"/>
</dbReference>
<dbReference type="InterPro" id="IPR027417">
    <property type="entry name" value="P-loop_NTPase"/>
</dbReference>
<dbReference type="PANTHER" id="PTHR47642:SF7">
    <property type="entry name" value="ATP-DEPENDENT DNA HELICASE PIF1"/>
    <property type="match status" value="1"/>
</dbReference>
<dbReference type="PATRIC" id="fig|398512.5.peg.5658"/>
<accession>A0A0L6JW77</accession>
<reference evidence="3" key="1">
    <citation type="submission" date="2015-07" db="EMBL/GenBank/DDBJ databases">
        <title>Near-Complete Genome Sequence of the Cellulolytic Bacterium Bacteroides (Pseudobacteroides) cellulosolvens ATCC 35603.</title>
        <authorList>
            <person name="Dassa B."/>
            <person name="Utturkar S.M."/>
            <person name="Klingeman D.M."/>
            <person name="Hurt R.A."/>
            <person name="Keller M."/>
            <person name="Xu J."/>
            <person name="Reddy Y.H.K."/>
            <person name="Borovok I."/>
            <person name="Grinberg I.R."/>
            <person name="Lamed R."/>
            <person name="Zhivin O."/>
            <person name="Bayer E.A."/>
            <person name="Brown S.D."/>
        </authorList>
    </citation>
    <scope>NUCLEOTIDE SEQUENCE [LARGE SCALE GENOMIC DNA]</scope>
    <source>
        <strain evidence="3">DSM 2933</strain>
    </source>
</reference>
<dbReference type="Gene3D" id="3.40.50.300">
    <property type="entry name" value="P-loop containing nucleotide triphosphate hydrolases"/>
    <property type="match status" value="2"/>
</dbReference>
<dbReference type="Gene3D" id="1.10.150.80">
    <property type="entry name" value="HRDC domain"/>
    <property type="match status" value="1"/>
</dbReference>
<dbReference type="InterPro" id="IPR010285">
    <property type="entry name" value="DNA_helicase_pif1-like_DEAD"/>
</dbReference>
<evidence type="ECO:0000259" key="1">
    <source>
        <dbReference type="PROSITE" id="PS50967"/>
    </source>
</evidence>
<dbReference type="PANTHER" id="PTHR47642">
    <property type="entry name" value="ATP-DEPENDENT DNA HELICASE"/>
    <property type="match status" value="1"/>
</dbReference>
<dbReference type="AlphaFoldDB" id="A0A0L6JW77"/>
<dbReference type="InterPro" id="IPR002121">
    <property type="entry name" value="HRDC_dom"/>
</dbReference>
<keyword evidence="2" id="KW-0547">Nucleotide-binding</keyword>
<dbReference type="EMBL" id="LGTC01000001">
    <property type="protein sequence ID" value="KNY30116.1"/>
    <property type="molecule type" value="Genomic_DNA"/>
</dbReference>
<feature type="domain" description="HRDC" evidence="1">
    <location>
        <begin position="628"/>
        <end position="708"/>
    </location>
</feature>
<dbReference type="GO" id="GO:0006281">
    <property type="term" value="P:DNA repair"/>
    <property type="evidence" value="ECO:0007669"/>
    <property type="project" value="InterPro"/>
</dbReference>
<dbReference type="eggNOG" id="COG0507">
    <property type="taxonomic scope" value="Bacteria"/>
</dbReference>
<evidence type="ECO:0000313" key="2">
    <source>
        <dbReference type="EMBL" id="KNY30116.1"/>
    </source>
</evidence>
<keyword evidence="2" id="KW-0067">ATP-binding</keyword>
<evidence type="ECO:0000313" key="3">
    <source>
        <dbReference type="Proteomes" id="UP000036923"/>
    </source>
</evidence>
<dbReference type="GO" id="GO:0000723">
    <property type="term" value="P:telomere maintenance"/>
    <property type="evidence" value="ECO:0007669"/>
    <property type="project" value="InterPro"/>
</dbReference>
<dbReference type="Proteomes" id="UP000036923">
    <property type="component" value="Unassembled WGS sequence"/>
</dbReference>
<proteinExistence type="predicted"/>
<dbReference type="STRING" id="398512.Bccel_5393"/>
<dbReference type="GO" id="GO:0003676">
    <property type="term" value="F:nucleic acid binding"/>
    <property type="evidence" value="ECO:0007669"/>
    <property type="project" value="InterPro"/>
</dbReference>
<keyword evidence="2" id="KW-0347">Helicase</keyword>
<dbReference type="CDD" id="cd18037">
    <property type="entry name" value="DEXSc_Pif1_like"/>
    <property type="match status" value="1"/>
</dbReference>
<keyword evidence="3" id="KW-1185">Reference proteome</keyword>
<dbReference type="InterPro" id="IPR010997">
    <property type="entry name" value="HRDC-like_sf"/>
</dbReference>
<dbReference type="GO" id="GO:0003678">
    <property type="term" value="F:DNA helicase activity"/>
    <property type="evidence" value="ECO:0007669"/>
    <property type="project" value="InterPro"/>
</dbReference>
<dbReference type="InterPro" id="IPR051055">
    <property type="entry name" value="PIF1_helicase"/>
</dbReference>
<name>A0A0L6JW77_9FIRM</name>
<dbReference type="GO" id="GO:0000166">
    <property type="term" value="F:nucleotide binding"/>
    <property type="evidence" value="ECO:0007669"/>
    <property type="project" value="InterPro"/>
</dbReference>
<dbReference type="InterPro" id="IPR044876">
    <property type="entry name" value="HRDC_dom_sf"/>
</dbReference>
<dbReference type="Pfam" id="PF05970">
    <property type="entry name" value="PIF1"/>
    <property type="match status" value="1"/>
</dbReference>
<organism evidence="2 3">
    <name type="scientific">Pseudobacteroides cellulosolvens ATCC 35603 = DSM 2933</name>
    <dbReference type="NCBI Taxonomy" id="398512"/>
    <lineage>
        <taxon>Bacteria</taxon>
        <taxon>Bacillati</taxon>
        <taxon>Bacillota</taxon>
        <taxon>Clostridia</taxon>
        <taxon>Eubacteriales</taxon>
        <taxon>Oscillospiraceae</taxon>
        <taxon>Pseudobacteroides</taxon>
    </lineage>
</organism>
<dbReference type="SMART" id="SM00382">
    <property type="entry name" value="AAA"/>
    <property type="match status" value="1"/>
</dbReference>
<dbReference type="InterPro" id="IPR003593">
    <property type="entry name" value="AAA+_ATPase"/>
</dbReference>
<protein>
    <submittedName>
        <fullName evidence="2">DNA helicase PIF1, ATP-dependent</fullName>
    </submittedName>
</protein>
<dbReference type="SUPFAM" id="SSF47819">
    <property type="entry name" value="HRDC-like"/>
    <property type="match status" value="1"/>
</dbReference>
<dbReference type="FunFam" id="3.40.50.300:FF:001498">
    <property type="entry name" value="ATP-dependent DNA helicase"/>
    <property type="match status" value="1"/>
</dbReference>
<keyword evidence="2" id="KW-0378">Hydrolase</keyword>
<dbReference type="SMART" id="SM00341">
    <property type="entry name" value="HRDC"/>
    <property type="match status" value="1"/>
</dbReference>
<dbReference type="PROSITE" id="PS50967">
    <property type="entry name" value="HRDC"/>
    <property type="match status" value="1"/>
</dbReference>
<dbReference type="CDD" id="cd18809">
    <property type="entry name" value="SF1_C_RecD"/>
    <property type="match status" value="1"/>
</dbReference>